<name>A0A1C3U2X3_9HYPH</name>
<accession>A0A1C3U2X3</accession>
<evidence type="ECO:0000256" key="2">
    <source>
        <dbReference type="ARBA" id="ARBA00008072"/>
    </source>
</evidence>
<dbReference type="EMBL" id="FMAG01000001">
    <property type="protein sequence ID" value="SCB09816.1"/>
    <property type="molecule type" value="Genomic_DNA"/>
</dbReference>
<dbReference type="STRING" id="410764.GA0061103_1414"/>
<dbReference type="InterPro" id="IPR020843">
    <property type="entry name" value="ER"/>
</dbReference>
<dbReference type="Gene3D" id="3.90.180.10">
    <property type="entry name" value="Medium-chain alcohol dehydrogenases, catalytic domain"/>
    <property type="match status" value="1"/>
</dbReference>
<dbReference type="CDD" id="cd05285">
    <property type="entry name" value="sorbitol_DH"/>
    <property type="match status" value="1"/>
</dbReference>
<dbReference type="InterPro" id="IPR013154">
    <property type="entry name" value="ADH-like_N"/>
</dbReference>
<evidence type="ECO:0000313" key="8">
    <source>
        <dbReference type="EMBL" id="SCB09816.1"/>
    </source>
</evidence>
<dbReference type="OrthoDB" id="9809185at2"/>
<keyword evidence="9" id="KW-1185">Reference proteome</keyword>
<dbReference type="SUPFAM" id="SSF50129">
    <property type="entry name" value="GroES-like"/>
    <property type="match status" value="1"/>
</dbReference>
<evidence type="ECO:0000259" key="7">
    <source>
        <dbReference type="SMART" id="SM00829"/>
    </source>
</evidence>
<dbReference type="GO" id="GO:0008270">
    <property type="term" value="F:zinc ion binding"/>
    <property type="evidence" value="ECO:0007669"/>
    <property type="project" value="InterPro"/>
</dbReference>
<feature type="domain" description="Enoyl reductase (ER)" evidence="7">
    <location>
        <begin position="11"/>
        <end position="338"/>
    </location>
</feature>
<dbReference type="GO" id="GO:0016616">
    <property type="term" value="F:oxidoreductase activity, acting on the CH-OH group of donors, NAD or NADP as acceptor"/>
    <property type="evidence" value="ECO:0007669"/>
    <property type="project" value="InterPro"/>
</dbReference>
<protein>
    <submittedName>
        <fullName evidence="8">D-xylulose reductase</fullName>
    </submittedName>
</protein>
<gene>
    <name evidence="8" type="ORF">GA0061103_1414</name>
</gene>
<dbReference type="SMART" id="SM00829">
    <property type="entry name" value="PKS_ER"/>
    <property type="match status" value="1"/>
</dbReference>
<dbReference type="PROSITE" id="PS00059">
    <property type="entry name" value="ADH_ZINC"/>
    <property type="match status" value="1"/>
</dbReference>
<evidence type="ECO:0000256" key="4">
    <source>
        <dbReference type="ARBA" id="ARBA00022833"/>
    </source>
</evidence>
<keyword evidence="3 6" id="KW-0479">Metal-binding</keyword>
<dbReference type="InterPro" id="IPR045306">
    <property type="entry name" value="SDH-like"/>
</dbReference>
<dbReference type="AlphaFoldDB" id="A0A1C3U2X3"/>
<evidence type="ECO:0000256" key="1">
    <source>
        <dbReference type="ARBA" id="ARBA00001947"/>
    </source>
</evidence>
<dbReference type="PANTHER" id="PTHR43161">
    <property type="entry name" value="SORBITOL DEHYDROGENASE"/>
    <property type="match status" value="1"/>
</dbReference>
<reference evidence="9" key="1">
    <citation type="submission" date="2016-08" db="EMBL/GenBank/DDBJ databases">
        <authorList>
            <person name="Varghese N."/>
            <person name="Submissions Spin"/>
        </authorList>
    </citation>
    <scope>NUCLEOTIDE SEQUENCE [LARGE SCALE GENOMIC DNA]</scope>
    <source>
        <strain evidence="9">HAMBI 2975</strain>
    </source>
</reference>
<dbReference type="Gene3D" id="3.40.50.720">
    <property type="entry name" value="NAD(P)-binding Rossmann-like Domain"/>
    <property type="match status" value="1"/>
</dbReference>
<dbReference type="InterPro" id="IPR036291">
    <property type="entry name" value="NAD(P)-bd_dom_sf"/>
</dbReference>
<dbReference type="InterPro" id="IPR013149">
    <property type="entry name" value="ADH-like_C"/>
</dbReference>
<dbReference type="RefSeq" id="WP_092706570.1">
    <property type="nucleotide sequence ID" value="NZ_FMAG01000001.1"/>
</dbReference>
<dbReference type="Pfam" id="PF00107">
    <property type="entry name" value="ADH_zinc_N"/>
    <property type="match status" value="1"/>
</dbReference>
<evidence type="ECO:0000313" key="9">
    <source>
        <dbReference type="Proteomes" id="UP000199101"/>
    </source>
</evidence>
<proteinExistence type="inferred from homology"/>
<comment type="cofactor">
    <cofactor evidence="1 6">
        <name>Zn(2+)</name>
        <dbReference type="ChEBI" id="CHEBI:29105"/>
    </cofactor>
</comment>
<keyword evidence="4 6" id="KW-0862">Zinc</keyword>
<dbReference type="PANTHER" id="PTHR43161:SF9">
    <property type="entry name" value="SORBITOL DEHYDROGENASE"/>
    <property type="match status" value="1"/>
</dbReference>
<dbReference type="InterPro" id="IPR002328">
    <property type="entry name" value="ADH_Zn_CS"/>
</dbReference>
<dbReference type="InterPro" id="IPR011032">
    <property type="entry name" value="GroES-like_sf"/>
</dbReference>
<dbReference type="SUPFAM" id="SSF51735">
    <property type="entry name" value="NAD(P)-binding Rossmann-fold domains"/>
    <property type="match status" value="1"/>
</dbReference>
<sequence length="348" mass="37232">MSKMRALVLERQHELAIRDIDLPQEVGPGEVKIKIHTVGVCGSDVHYYTHGKIGPFIVNEPMVLGHEAAGIVVEVGTGVTHLKVGDRVCMEPGIPDANSKASRLGMYNVDPAVTFWATPPIHGVLTPFVVHPANYTFKLPDNVSFAEGAMVEPFAVGMQAATKARITPGDTAVVLGAGPIGIMVAVAALAGGCARAIVADLAQPKLDIAAQYQGVIPVNIREKNLVEEVDRLTDGWGADVVFECSGSPKAWETVMALPRPGGVIVAVGLPVNPVGFDVSTASTKEIRIETVFRYAHQYERSIALIASGRVDLKPLISETFTFEDSIKAFDRAVEARPTDVKLQIVLEQ</sequence>
<dbReference type="Pfam" id="PF08240">
    <property type="entry name" value="ADH_N"/>
    <property type="match status" value="1"/>
</dbReference>
<evidence type="ECO:0000256" key="3">
    <source>
        <dbReference type="ARBA" id="ARBA00022723"/>
    </source>
</evidence>
<keyword evidence="5" id="KW-0560">Oxidoreductase</keyword>
<organism evidence="8 9">
    <name type="scientific">Rhizobium multihospitium</name>
    <dbReference type="NCBI Taxonomy" id="410764"/>
    <lineage>
        <taxon>Bacteria</taxon>
        <taxon>Pseudomonadati</taxon>
        <taxon>Pseudomonadota</taxon>
        <taxon>Alphaproteobacteria</taxon>
        <taxon>Hyphomicrobiales</taxon>
        <taxon>Rhizobiaceae</taxon>
        <taxon>Rhizobium/Agrobacterium group</taxon>
        <taxon>Rhizobium</taxon>
    </lineage>
</organism>
<comment type="similarity">
    <text evidence="2 6">Belongs to the zinc-containing alcohol dehydrogenase family.</text>
</comment>
<evidence type="ECO:0000256" key="5">
    <source>
        <dbReference type="ARBA" id="ARBA00023002"/>
    </source>
</evidence>
<evidence type="ECO:0000256" key="6">
    <source>
        <dbReference type="RuleBase" id="RU361277"/>
    </source>
</evidence>
<dbReference type="Proteomes" id="UP000199101">
    <property type="component" value="Unassembled WGS sequence"/>
</dbReference>